<comment type="caution">
    <text evidence="2">The sequence shown here is derived from an EMBL/GenBank/DDBJ whole genome shotgun (WGS) entry which is preliminary data.</text>
</comment>
<feature type="transmembrane region" description="Helical" evidence="1">
    <location>
        <begin position="55"/>
        <end position="74"/>
    </location>
</feature>
<evidence type="ECO:0000256" key="1">
    <source>
        <dbReference type="SAM" id="Phobius"/>
    </source>
</evidence>
<organism evidence="2">
    <name type="scientific">marine sediment metagenome</name>
    <dbReference type="NCBI Taxonomy" id="412755"/>
    <lineage>
        <taxon>unclassified sequences</taxon>
        <taxon>metagenomes</taxon>
        <taxon>ecological metagenomes</taxon>
    </lineage>
</organism>
<protein>
    <submittedName>
        <fullName evidence="2">Uncharacterized protein</fullName>
    </submittedName>
</protein>
<keyword evidence="1" id="KW-0472">Membrane</keyword>
<feature type="non-terminal residue" evidence="2">
    <location>
        <position position="1"/>
    </location>
</feature>
<sequence length="93" mass="10643">WFNKKHVFTRTPKSGGSKKNYRVETKSIIPFLEILLGLYVFAGLVYVIINLQIILVPFLLLYSFGFLSLGFSSIKDDILNLRAQEVLCSRENS</sequence>
<keyword evidence="1" id="KW-0812">Transmembrane</keyword>
<dbReference type="AlphaFoldDB" id="X1M7K2"/>
<feature type="transmembrane region" description="Helical" evidence="1">
    <location>
        <begin position="28"/>
        <end position="49"/>
    </location>
</feature>
<proteinExistence type="predicted"/>
<dbReference type="EMBL" id="BARV01015133">
    <property type="protein sequence ID" value="GAI27288.1"/>
    <property type="molecule type" value="Genomic_DNA"/>
</dbReference>
<accession>X1M7K2</accession>
<keyword evidence="1" id="KW-1133">Transmembrane helix</keyword>
<name>X1M7K2_9ZZZZ</name>
<reference evidence="2" key="1">
    <citation type="journal article" date="2014" name="Front. Microbiol.">
        <title>High frequency of phylogenetically diverse reductive dehalogenase-homologous genes in deep subseafloor sedimentary metagenomes.</title>
        <authorList>
            <person name="Kawai M."/>
            <person name="Futagami T."/>
            <person name="Toyoda A."/>
            <person name="Takaki Y."/>
            <person name="Nishi S."/>
            <person name="Hori S."/>
            <person name="Arai W."/>
            <person name="Tsubouchi T."/>
            <person name="Morono Y."/>
            <person name="Uchiyama I."/>
            <person name="Ito T."/>
            <person name="Fujiyama A."/>
            <person name="Inagaki F."/>
            <person name="Takami H."/>
        </authorList>
    </citation>
    <scope>NUCLEOTIDE SEQUENCE</scope>
    <source>
        <strain evidence="2">Expedition CK06-06</strain>
    </source>
</reference>
<gene>
    <name evidence="2" type="ORF">S06H3_26224</name>
</gene>
<evidence type="ECO:0000313" key="2">
    <source>
        <dbReference type="EMBL" id="GAI27288.1"/>
    </source>
</evidence>